<name>A0A1W0WYM4_HYPEX</name>
<gene>
    <name evidence="2" type="ORF">BV898_05592</name>
</gene>
<evidence type="ECO:0000256" key="1">
    <source>
        <dbReference type="SAM" id="MobiDB-lite"/>
    </source>
</evidence>
<proteinExistence type="predicted"/>
<comment type="caution">
    <text evidence="2">The sequence shown here is derived from an EMBL/GenBank/DDBJ whole genome shotgun (WGS) entry which is preliminary data.</text>
</comment>
<sequence length="141" mass="15955">MGNATITERQHIVADLGIPRMVIRAVRRHVDISGLSHLLLAATNARRIIITGLILRPRSVLFNRLQIGRARDHSSAMYVPVESVASANVILFWTDYFDMDILRDGLQPERVPRAELPVDKRSKPAHRQRGRCLSWGQPRCG</sequence>
<accession>A0A1W0WYM4</accession>
<organism evidence="2 3">
    <name type="scientific">Hypsibius exemplaris</name>
    <name type="common">Freshwater tardigrade</name>
    <dbReference type="NCBI Taxonomy" id="2072580"/>
    <lineage>
        <taxon>Eukaryota</taxon>
        <taxon>Metazoa</taxon>
        <taxon>Ecdysozoa</taxon>
        <taxon>Tardigrada</taxon>
        <taxon>Eutardigrada</taxon>
        <taxon>Parachela</taxon>
        <taxon>Hypsibioidea</taxon>
        <taxon>Hypsibiidae</taxon>
        <taxon>Hypsibius</taxon>
    </lineage>
</organism>
<dbReference type="EMBL" id="MTYJ01000031">
    <property type="protein sequence ID" value="OQV20301.1"/>
    <property type="molecule type" value="Genomic_DNA"/>
</dbReference>
<protein>
    <submittedName>
        <fullName evidence="2">Uncharacterized protein</fullName>
    </submittedName>
</protein>
<feature type="region of interest" description="Disordered" evidence="1">
    <location>
        <begin position="120"/>
        <end position="141"/>
    </location>
</feature>
<reference evidence="3" key="1">
    <citation type="submission" date="2017-01" db="EMBL/GenBank/DDBJ databases">
        <title>Comparative genomics of anhydrobiosis in the tardigrade Hypsibius dujardini.</title>
        <authorList>
            <person name="Yoshida Y."/>
            <person name="Koutsovoulos G."/>
            <person name="Laetsch D."/>
            <person name="Stevens L."/>
            <person name="Kumar S."/>
            <person name="Horikawa D."/>
            <person name="Ishino K."/>
            <person name="Komine S."/>
            <person name="Tomita M."/>
            <person name="Blaxter M."/>
            <person name="Arakawa K."/>
        </authorList>
    </citation>
    <scope>NUCLEOTIDE SEQUENCE [LARGE SCALE GENOMIC DNA]</scope>
    <source>
        <strain evidence="3">Z151</strain>
    </source>
</reference>
<keyword evidence="3" id="KW-1185">Reference proteome</keyword>
<evidence type="ECO:0000313" key="3">
    <source>
        <dbReference type="Proteomes" id="UP000192578"/>
    </source>
</evidence>
<dbReference type="Proteomes" id="UP000192578">
    <property type="component" value="Unassembled WGS sequence"/>
</dbReference>
<evidence type="ECO:0000313" key="2">
    <source>
        <dbReference type="EMBL" id="OQV20301.1"/>
    </source>
</evidence>
<dbReference type="AlphaFoldDB" id="A0A1W0WYM4"/>